<evidence type="ECO:0000256" key="2">
    <source>
        <dbReference type="SAM" id="MobiDB-lite"/>
    </source>
</evidence>
<reference evidence="5" key="1">
    <citation type="journal article" date="2010" name="PLoS Genet.">
        <title>The genome of a pathogenic rhodococcus: cooptive virulence underpinned by key gene acquisitions.</title>
        <authorList>
            <person name="Letek M."/>
            <person name="Gonzalez P."/>
            <person name="Macarthur I."/>
            <person name="Rodriguez H."/>
            <person name="Freeman T.C."/>
            <person name="Valero-Rello A."/>
            <person name="Blanco M."/>
            <person name="Buckley T."/>
            <person name="Cherevach I."/>
            <person name="Fahey R."/>
            <person name="Hapeshi A."/>
            <person name="Holdstock J."/>
            <person name="Leadon D."/>
            <person name="Navas J."/>
            <person name="Ocampo A."/>
            <person name="Quail M.A."/>
            <person name="Sanders M."/>
            <person name="Scortti M.M."/>
            <person name="Prescott J.F."/>
            <person name="Fogarty U."/>
            <person name="Meijer W.G."/>
            <person name="Parkhill J."/>
            <person name="Bentley S.D."/>
            <person name="Vazquez-Boland J.A."/>
        </authorList>
    </citation>
    <scope>NUCLEOTIDE SEQUENCE [LARGE SCALE GENOMIC DNA]</scope>
    <source>
        <strain evidence="5 6">103S</strain>
    </source>
</reference>
<protein>
    <submittedName>
        <fullName evidence="5">Dehydrogenase</fullName>
    </submittedName>
</protein>
<sequence length="324" mass="34809">MFGFVVHGSHLMEFARAVGDFDLVFEDVGRLAATGPDALVAPPTFLMAADHFDPTYVRRPRPGTSWLGSRPRDSAQQSGFHMEQHFTFRRPVRAGDVLTAASRPGATWEKSGRRAGTMTFGETLTDYRDCDGELVATARWVSAMVERKPDAPSPAAAADRSSSRPAPVVEHGSAAQDLTVGSAWTVVLVEDLTRAQIVMYAGASGDFHPLHSDDVYARDRGHAGVFAHGMLTMGMTGRAVTDRFGHASVRSFGGRIVSQVWPGDTLTARVEITAVRAGDDGGTLADIALTTTNQQGVAVFSGAAEVLVDESECPRQDSNLRHRL</sequence>
<dbReference type="Pfam" id="PF01575">
    <property type="entry name" value="MaoC_dehydratas"/>
    <property type="match status" value="1"/>
</dbReference>
<dbReference type="CDD" id="cd03441">
    <property type="entry name" value="R_hydratase_like"/>
    <property type="match status" value="1"/>
</dbReference>
<dbReference type="SUPFAM" id="SSF54637">
    <property type="entry name" value="Thioesterase/thiol ester dehydrase-isomerase"/>
    <property type="match status" value="2"/>
</dbReference>
<dbReference type="KEGG" id="req:REQ_10840"/>
<dbReference type="InterPro" id="IPR002539">
    <property type="entry name" value="MaoC-like_dom"/>
</dbReference>
<dbReference type="PANTHER" id="PTHR43664:SF1">
    <property type="entry name" value="BETA-METHYLMALYL-COA DEHYDRATASE"/>
    <property type="match status" value="1"/>
</dbReference>
<evidence type="ECO:0000259" key="3">
    <source>
        <dbReference type="Pfam" id="PF01575"/>
    </source>
</evidence>
<dbReference type="InterPro" id="IPR039569">
    <property type="entry name" value="FAS1-like_DH_region"/>
</dbReference>
<accession>A0A3S5Y3Q9</accession>
<dbReference type="Proteomes" id="UP001154400">
    <property type="component" value="Chromosome"/>
</dbReference>
<dbReference type="InterPro" id="IPR052342">
    <property type="entry name" value="MCH/BMMD"/>
</dbReference>
<feature type="compositionally biased region" description="Low complexity" evidence="2">
    <location>
        <begin position="153"/>
        <end position="167"/>
    </location>
</feature>
<evidence type="ECO:0000313" key="5">
    <source>
        <dbReference type="EMBL" id="CBH47184.1"/>
    </source>
</evidence>
<name>A0A3S5Y3Q9_RHOH1</name>
<dbReference type="Gene3D" id="3.10.129.10">
    <property type="entry name" value="Hotdog Thioesterase"/>
    <property type="match status" value="2"/>
</dbReference>
<dbReference type="InterPro" id="IPR029069">
    <property type="entry name" value="HotDog_dom_sf"/>
</dbReference>
<evidence type="ECO:0000259" key="4">
    <source>
        <dbReference type="Pfam" id="PF13452"/>
    </source>
</evidence>
<dbReference type="AlphaFoldDB" id="A0A3S5Y3Q9"/>
<evidence type="ECO:0000256" key="1">
    <source>
        <dbReference type="ARBA" id="ARBA00005254"/>
    </source>
</evidence>
<feature type="domain" description="FAS1-like dehydratase" evidence="4">
    <location>
        <begin position="5"/>
        <end position="137"/>
    </location>
</feature>
<proteinExistence type="inferred from homology"/>
<dbReference type="PANTHER" id="PTHR43664">
    <property type="entry name" value="MONOAMINE OXIDASE-RELATED"/>
    <property type="match status" value="1"/>
</dbReference>
<evidence type="ECO:0000313" key="6">
    <source>
        <dbReference type="Proteomes" id="UP000006892"/>
    </source>
</evidence>
<dbReference type="Pfam" id="PF13452">
    <property type="entry name" value="FAS1_DH_region"/>
    <property type="match status" value="1"/>
</dbReference>
<feature type="domain" description="MaoC-like" evidence="3">
    <location>
        <begin position="192"/>
        <end position="280"/>
    </location>
</feature>
<dbReference type="EMBL" id="FN563149">
    <property type="protein sequence ID" value="CBH47184.1"/>
    <property type="molecule type" value="Genomic_DNA"/>
</dbReference>
<organism evidence="5">
    <name type="scientific">Rhodococcus hoagii (strain 103S)</name>
    <name type="common">Rhodococcus equi</name>
    <dbReference type="NCBI Taxonomy" id="685727"/>
    <lineage>
        <taxon>Bacteria</taxon>
        <taxon>Bacillati</taxon>
        <taxon>Actinomycetota</taxon>
        <taxon>Actinomycetes</taxon>
        <taxon>Mycobacteriales</taxon>
        <taxon>Nocardiaceae</taxon>
        <taxon>Prescottella</taxon>
    </lineage>
</organism>
<feature type="region of interest" description="Disordered" evidence="2">
    <location>
        <begin position="147"/>
        <end position="172"/>
    </location>
</feature>
<gene>
    <name evidence="5" type="ordered locus">REQ_10840</name>
</gene>
<comment type="similarity">
    <text evidence="1">Belongs to the enoyl-CoA hydratase/isomerase family.</text>
</comment>